<evidence type="ECO:0000256" key="1">
    <source>
        <dbReference type="ARBA" id="ARBA00004651"/>
    </source>
</evidence>
<feature type="transmembrane region" description="Helical" evidence="6">
    <location>
        <begin position="240"/>
        <end position="260"/>
    </location>
</feature>
<keyword evidence="5 6" id="KW-0472">Membrane</keyword>
<evidence type="ECO:0000259" key="7">
    <source>
        <dbReference type="PROSITE" id="PS50156"/>
    </source>
</evidence>
<feature type="transmembrane region" description="Helical" evidence="6">
    <location>
        <begin position="17"/>
        <end position="37"/>
    </location>
</feature>
<feature type="transmembrane region" description="Helical" evidence="6">
    <location>
        <begin position="533"/>
        <end position="553"/>
    </location>
</feature>
<dbReference type="Gene3D" id="1.20.1640.10">
    <property type="entry name" value="Multidrug efflux transporter AcrB transmembrane domain"/>
    <property type="match status" value="2"/>
</dbReference>
<protein>
    <recommendedName>
        <fullName evidence="7">SSD domain-containing protein</fullName>
    </recommendedName>
</protein>
<dbReference type="InterPro" id="IPR000731">
    <property type="entry name" value="SSD"/>
</dbReference>
<sequence>MALALYRLGRFAFRRKWWFVSVWVAILIALGALVGALQPKFATDFELPGTDSDRAMSVLQEEFPDANKQQLTASTSIVLSADDGLAAHQQQIDALVAQAKTLPKVVDPQLILNPVTAAQAQPALASKVLGDNGKVGLIQIRQNIPVEDLTAPDMEQFEKLLADHRGNGLEVEGTGSLMQVFEQGGAAELLGFAVAFVIMIVAFGALVAAFIPLVTGIFGVGITIMLVTLSSEFMNVQQSATAIITMLGIAVSIDYALFIVSRYRSELNLGGSREAAAGRAVGTAGSAVVFAGLTVMIAVAALAVVGIPFITQMGVAAAVAVLVAVLGAITLIPALLGVFGRFAFSPRIPGIRHGDEPDEQPSNGLRFARFVTRFPLPVALVGLAVLVIAAIPVTNLQLGLESTTDREYAASQLLKRGFGEGVNGPLLVTVKSSDGQDVAPAANAVVEHVKTLGNVATPDQIVWVGNGSNPAQPQQGATAALITVTPEQSPSGPATHDLMEQIRDYSRSVDGAQVNVGGQTAIMSDISSKLSSALIPFLILVVGLAFIILVIVFRSILVPLIATIGFLFSVLATFGATVWIFQEGHLGLIEHTKPIISFLPIFLIGVVFGLAMDYQVFLVTRMREEYVHGVPAKEAIVVGYQHGARVVASAAVIMISVFAAFMLAPDTIARMMGFALAAAVFFDAFVIRMIVVPAVITLLGDAAWKLPKWLDKIVPNVDIEGTRIREIPIDDTDDKRDPVPAGA</sequence>
<name>M0QI16_9ACTN</name>
<accession>M0QI16</accession>
<dbReference type="RefSeq" id="WP_007617849.1">
    <property type="nucleotide sequence ID" value="NZ_BANX01000005.1"/>
</dbReference>
<feature type="transmembrane region" description="Helical" evidence="6">
    <location>
        <begin position="374"/>
        <end position="393"/>
    </location>
</feature>
<feature type="transmembrane region" description="Helical" evidence="6">
    <location>
        <begin position="594"/>
        <end position="614"/>
    </location>
</feature>
<feature type="transmembrane region" description="Helical" evidence="6">
    <location>
        <begin position="560"/>
        <end position="582"/>
    </location>
</feature>
<evidence type="ECO:0000256" key="3">
    <source>
        <dbReference type="ARBA" id="ARBA00022692"/>
    </source>
</evidence>
<keyword evidence="9" id="KW-1185">Reference proteome</keyword>
<evidence type="ECO:0000256" key="2">
    <source>
        <dbReference type="ARBA" id="ARBA00022475"/>
    </source>
</evidence>
<feature type="transmembrane region" description="Helical" evidence="6">
    <location>
        <begin position="316"/>
        <end position="339"/>
    </location>
</feature>
<dbReference type="PANTHER" id="PTHR33406">
    <property type="entry name" value="MEMBRANE PROTEIN MJ1562-RELATED"/>
    <property type="match status" value="1"/>
</dbReference>
<evidence type="ECO:0000256" key="6">
    <source>
        <dbReference type="SAM" id="Phobius"/>
    </source>
</evidence>
<gene>
    <name evidence="8" type="ORF">GS4_05_02800</name>
</gene>
<dbReference type="AlphaFoldDB" id="M0QI16"/>
<reference evidence="8 9" key="1">
    <citation type="submission" date="2013-01" db="EMBL/GenBank/DDBJ databases">
        <title>Whole genome shotgun sequence of Gordonia soli NBRC 108243.</title>
        <authorList>
            <person name="Isaki-Nakamura S."/>
            <person name="Hosoyama A."/>
            <person name="Tsuchikane K."/>
            <person name="Ando Y."/>
            <person name="Baba S."/>
            <person name="Ohji S."/>
            <person name="Hamada M."/>
            <person name="Tamura T."/>
            <person name="Yamazoe A."/>
            <person name="Yamazaki S."/>
            <person name="Fujita N."/>
        </authorList>
    </citation>
    <scope>NUCLEOTIDE SEQUENCE [LARGE SCALE GENOMIC DNA]</scope>
    <source>
        <strain evidence="8 9">NBRC 108243</strain>
    </source>
</reference>
<evidence type="ECO:0000256" key="5">
    <source>
        <dbReference type="ARBA" id="ARBA00023136"/>
    </source>
</evidence>
<dbReference type="InterPro" id="IPR004869">
    <property type="entry name" value="MMPL_dom"/>
</dbReference>
<evidence type="ECO:0000313" key="9">
    <source>
        <dbReference type="Proteomes" id="UP000011666"/>
    </source>
</evidence>
<dbReference type="InterPro" id="IPR050545">
    <property type="entry name" value="Mycobact_MmpL"/>
</dbReference>
<comment type="caution">
    <text evidence="8">The sequence shown here is derived from an EMBL/GenBank/DDBJ whole genome shotgun (WGS) entry which is preliminary data.</text>
</comment>
<keyword evidence="2" id="KW-1003">Cell membrane</keyword>
<dbReference type="GO" id="GO:0005886">
    <property type="term" value="C:plasma membrane"/>
    <property type="evidence" value="ECO:0007669"/>
    <property type="project" value="UniProtKB-SubCell"/>
</dbReference>
<comment type="subcellular location">
    <subcellularLocation>
        <location evidence="1">Cell membrane</location>
        <topology evidence="1">Multi-pass membrane protein</topology>
    </subcellularLocation>
</comment>
<keyword evidence="4 6" id="KW-1133">Transmembrane helix</keyword>
<feature type="transmembrane region" description="Helical" evidence="6">
    <location>
        <begin position="281"/>
        <end position="310"/>
    </location>
</feature>
<feature type="transmembrane region" description="Helical" evidence="6">
    <location>
        <begin position="671"/>
        <end position="699"/>
    </location>
</feature>
<keyword evidence="3 6" id="KW-0812">Transmembrane</keyword>
<dbReference type="Pfam" id="PF03176">
    <property type="entry name" value="MMPL"/>
    <property type="match status" value="2"/>
</dbReference>
<dbReference type="SUPFAM" id="SSF82866">
    <property type="entry name" value="Multidrug efflux transporter AcrB transmembrane domain"/>
    <property type="match status" value="2"/>
</dbReference>
<proteinExistence type="predicted"/>
<dbReference type="Proteomes" id="UP000011666">
    <property type="component" value="Unassembled WGS sequence"/>
</dbReference>
<organism evidence="8 9">
    <name type="scientific">Gordonia soli NBRC 108243</name>
    <dbReference type="NCBI Taxonomy" id="1223545"/>
    <lineage>
        <taxon>Bacteria</taxon>
        <taxon>Bacillati</taxon>
        <taxon>Actinomycetota</taxon>
        <taxon>Actinomycetes</taxon>
        <taxon>Mycobacteriales</taxon>
        <taxon>Gordoniaceae</taxon>
        <taxon>Gordonia</taxon>
    </lineage>
</organism>
<dbReference type="STRING" id="1223545.GS4_05_02800"/>
<dbReference type="eggNOG" id="COG2409">
    <property type="taxonomic scope" value="Bacteria"/>
</dbReference>
<dbReference type="OrthoDB" id="7051771at2"/>
<dbReference type="EMBL" id="BANX01000005">
    <property type="protein sequence ID" value="GAC67067.1"/>
    <property type="molecule type" value="Genomic_DNA"/>
</dbReference>
<evidence type="ECO:0000313" key="8">
    <source>
        <dbReference type="EMBL" id="GAC67067.1"/>
    </source>
</evidence>
<feature type="domain" description="SSD" evidence="7">
    <location>
        <begin position="205"/>
        <end position="338"/>
    </location>
</feature>
<dbReference type="PROSITE" id="PS50156">
    <property type="entry name" value="SSD"/>
    <property type="match status" value="1"/>
</dbReference>
<dbReference type="PANTHER" id="PTHR33406:SF13">
    <property type="entry name" value="MEMBRANE PROTEIN YDFJ"/>
    <property type="match status" value="1"/>
</dbReference>
<feature type="transmembrane region" description="Helical" evidence="6">
    <location>
        <begin position="189"/>
        <end position="220"/>
    </location>
</feature>
<evidence type="ECO:0000256" key="4">
    <source>
        <dbReference type="ARBA" id="ARBA00022989"/>
    </source>
</evidence>
<feature type="transmembrane region" description="Helical" evidence="6">
    <location>
        <begin position="646"/>
        <end position="665"/>
    </location>
</feature>